<evidence type="ECO:0000256" key="1">
    <source>
        <dbReference type="SAM" id="Phobius"/>
    </source>
</evidence>
<keyword evidence="1" id="KW-1133">Transmembrane helix</keyword>
<name>A0A1J4VG29_9BACT</name>
<sequence length="156" mass="16540">MRYLSEHKGFTALEVLLVVALFAILASIVIPPFAEFRTSKMIETISGEVVSLLAEARADTISSKNDSQYGVHFESSRAVFFKGSVFTEPDSDNFEIAIDPVVEISDIVLASGGSDVVFEKITGATSEPGMITISVVSDPSQSSTVTIAATGIVSTD</sequence>
<dbReference type="AlphaFoldDB" id="A0A1J4VG29"/>
<evidence type="ECO:0000313" key="2">
    <source>
        <dbReference type="EMBL" id="OIO33079.1"/>
    </source>
</evidence>
<keyword evidence="1" id="KW-0812">Transmembrane</keyword>
<dbReference type="InterPro" id="IPR012902">
    <property type="entry name" value="N_methyl_site"/>
</dbReference>
<protein>
    <recommendedName>
        <fullName evidence="4">General secretion pathway GspH domain-containing protein</fullName>
    </recommendedName>
</protein>
<dbReference type="Proteomes" id="UP000183206">
    <property type="component" value="Unassembled WGS sequence"/>
</dbReference>
<gene>
    <name evidence="2" type="ORF">AUJ44_01150</name>
</gene>
<dbReference type="STRING" id="1805282.AUJ44_01150"/>
<organism evidence="2 3">
    <name type="scientific">Candidatus Nomurabacteria bacterium CG1_02_47_685</name>
    <dbReference type="NCBI Taxonomy" id="1805282"/>
    <lineage>
        <taxon>Bacteria</taxon>
        <taxon>Candidatus Nomuraibacteriota</taxon>
    </lineage>
</organism>
<dbReference type="EMBL" id="MNVO01000020">
    <property type="protein sequence ID" value="OIO33079.1"/>
    <property type="molecule type" value="Genomic_DNA"/>
</dbReference>
<comment type="caution">
    <text evidence="2">The sequence shown here is derived from an EMBL/GenBank/DDBJ whole genome shotgun (WGS) entry which is preliminary data.</text>
</comment>
<keyword evidence="1" id="KW-0472">Membrane</keyword>
<dbReference type="InterPro" id="IPR045584">
    <property type="entry name" value="Pilin-like"/>
</dbReference>
<feature type="transmembrane region" description="Helical" evidence="1">
    <location>
        <begin position="12"/>
        <end position="34"/>
    </location>
</feature>
<dbReference type="NCBIfam" id="TIGR02532">
    <property type="entry name" value="IV_pilin_GFxxxE"/>
    <property type="match status" value="1"/>
</dbReference>
<reference evidence="2 3" key="1">
    <citation type="journal article" date="2016" name="Environ. Microbiol.">
        <title>Genomic resolution of a cold subsurface aquifer community provides metabolic insights for novel microbes adapted to high CO concentrations.</title>
        <authorList>
            <person name="Probst A.J."/>
            <person name="Castelle C.J."/>
            <person name="Singh A."/>
            <person name="Brown C.T."/>
            <person name="Anantharaman K."/>
            <person name="Sharon I."/>
            <person name="Hug L.A."/>
            <person name="Burstein D."/>
            <person name="Emerson J.B."/>
            <person name="Thomas B.C."/>
            <person name="Banfield J.F."/>
        </authorList>
    </citation>
    <scope>NUCLEOTIDE SEQUENCE [LARGE SCALE GENOMIC DNA]</scope>
    <source>
        <strain evidence="2">CG1_02_47_685</strain>
    </source>
</reference>
<evidence type="ECO:0000313" key="3">
    <source>
        <dbReference type="Proteomes" id="UP000183206"/>
    </source>
</evidence>
<proteinExistence type="predicted"/>
<dbReference type="SUPFAM" id="SSF54523">
    <property type="entry name" value="Pili subunits"/>
    <property type="match status" value="1"/>
</dbReference>
<evidence type="ECO:0008006" key="4">
    <source>
        <dbReference type="Google" id="ProtNLM"/>
    </source>
</evidence>
<accession>A0A1J4VG29</accession>